<name>A0A0H5LY31_YERIN</name>
<evidence type="ECO:0000313" key="2">
    <source>
        <dbReference type="Proteomes" id="UP000043316"/>
    </source>
</evidence>
<dbReference type="Proteomes" id="UP000043316">
    <property type="component" value="Unassembled WGS sequence"/>
</dbReference>
<gene>
    <name evidence="1" type="ORF">ERS008476_02814</name>
</gene>
<reference evidence="2" key="1">
    <citation type="submission" date="2015-03" db="EMBL/GenBank/DDBJ databases">
        <authorList>
            <consortium name="Pathogen Informatics"/>
        </authorList>
    </citation>
    <scope>NUCLEOTIDE SEQUENCE [LARGE SCALE GENOMIC DNA]</scope>
    <source>
        <strain evidence="2">R148</strain>
    </source>
</reference>
<accession>A0A0H5LY31</accession>
<evidence type="ECO:0000313" key="1">
    <source>
        <dbReference type="EMBL" id="CRY55807.1"/>
    </source>
</evidence>
<dbReference type="EMBL" id="CWJI01000008">
    <property type="protein sequence ID" value="CRY55807.1"/>
    <property type="molecule type" value="Genomic_DNA"/>
</dbReference>
<protein>
    <submittedName>
        <fullName evidence="1">Uncharacterized protein</fullName>
    </submittedName>
</protein>
<organism evidence="1 2">
    <name type="scientific">Yersinia intermedia</name>
    <dbReference type="NCBI Taxonomy" id="631"/>
    <lineage>
        <taxon>Bacteria</taxon>
        <taxon>Pseudomonadati</taxon>
        <taxon>Pseudomonadota</taxon>
        <taxon>Gammaproteobacteria</taxon>
        <taxon>Enterobacterales</taxon>
        <taxon>Yersiniaceae</taxon>
        <taxon>Yersinia</taxon>
    </lineage>
</organism>
<proteinExistence type="predicted"/>
<sequence>MKDSIKYGDEGGKDFGCAAGELTPQAYYRSQVCRIQSLYRSENPV</sequence>
<dbReference type="AlphaFoldDB" id="A0A0H5LY31"/>